<keyword evidence="1" id="KW-0119">Carbohydrate metabolism</keyword>
<dbReference type="InterPro" id="IPR005338">
    <property type="entry name" value="Anhydro_N_Ac-Mur_kinase"/>
</dbReference>
<dbReference type="SUPFAM" id="SSF53067">
    <property type="entry name" value="Actin-like ATPase domain"/>
    <property type="match status" value="1"/>
</dbReference>
<evidence type="ECO:0000256" key="1">
    <source>
        <dbReference type="HAMAP-Rule" id="MF_01270"/>
    </source>
</evidence>
<dbReference type="GO" id="GO:0016301">
    <property type="term" value="F:kinase activity"/>
    <property type="evidence" value="ECO:0007669"/>
    <property type="project" value="UniProtKB-KW"/>
</dbReference>
<dbReference type="PANTHER" id="PTHR30605">
    <property type="entry name" value="ANHYDRO-N-ACETYLMURAMIC ACID KINASE"/>
    <property type="match status" value="1"/>
</dbReference>
<proteinExistence type="inferred from homology"/>
<dbReference type="Pfam" id="PF03702">
    <property type="entry name" value="AnmK"/>
    <property type="match status" value="1"/>
</dbReference>
<dbReference type="HAMAP" id="MF_01270">
    <property type="entry name" value="AnhMurNAc_kinase"/>
    <property type="match status" value="1"/>
</dbReference>
<comment type="similarity">
    <text evidence="1">Belongs to the anhydro-N-acetylmuramic acid kinase family.</text>
</comment>
<accession>A0ABT6APC4</accession>
<keyword evidence="1 2" id="KW-0418">Kinase</keyword>
<keyword evidence="1" id="KW-0547">Nucleotide-binding</keyword>
<dbReference type="Proteomes" id="UP001216674">
    <property type="component" value="Unassembled WGS sequence"/>
</dbReference>
<keyword evidence="1" id="KW-0067">ATP-binding</keyword>
<dbReference type="InterPro" id="IPR043129">
    <property type="entry name" value="ATPase_NBD"/>
</dbReference>
<dbReference type="CDD" id="cd24050">
    <property type="entry name" value="ASKHA_NBD_ANMK"/>
    <property type="match status" value="1"/>
</dbReference>
<organism evidence="2 3">
    <name type="scientific">Cupriavidus basilensis</name>
    <dbReference type="NCBI Taxonomy" id="68895"/>
    <lineage>
        <taxon>Bacteria</taxon>
        <taxon>Pseudomonadati</taxon>
        <taxon>Pseudomonadota</taxon>
        <taxon>Betaproteobacteria</taxon>
        <taxon>Burkholderiales</taxon>
        <taxon>Burkholderiaceae</taxon>
        <taxon>Cupriavidus</taxon>
    </lineage>
</organism>
<protein>
    <recommendedName>
        <fullName evidence="1">Anhydro-N-acetylmuramic acid kinase</fullName>
        <ecNumber evidence="1">2.7.1.170</ecNumber>
    </recommendedName>
    <alternativeName>
        <fullName evidence="1">AnhMurNAc kinase</fullName>
    </alternativeName>
</protein>
<sequence>MQTAPTERFIGIMSGTSMDGADGVLVDFSGPRPAVLAAAHQPFPPELRQAFAALQQPGEDEIHREALAANGLARVYAACVAALLRDAGQAPADIAAIGAHGQTVRHRPALYDGIGYTRQSQQPALLAELSGIDVVADFRSRDVAAGGQGAPLVPALHQALFGDAAETRVACNIGGISNISVLPAAGANRGEGGAARPVTGFDCGPGNVLLDYWIDRHRGLAYDADGAWGASGAIDQALLACLLAEPYFSAAPPKSTGRDLFHPAWLENHLAHSGASLKPVDVQATLAALTAEAIARDIRAYAPDAARLIVCGGGARNGFVMARLAQALPGVTVQSSDDLGVPVSQVEGIAFAWLARQMLRRAPGNVPTVTGAVGPRVLGALYPR</sequence>
<dbReference type="Gene3D" id="3.30.420.40">
    <property type="match status" value="2"/>
</dbReference>
<keyword evidence="3" id="KW-1185">Reference proteome</keyword>
<reference evidence="2 3" key="1">
    <citation type="submission" date="2023-03" db="EMBL/GenBank/DDBJ databases">
        <title>Draft assemblies of triclosan tolerant bacteria isolated from returned activated sludge.</title>
        <authorList>
            <person name="Van Hamelsveld S."/>
        </authorList>
    </citation>
    <scope>NUCLEOTIDE SEQUENCE [LARGE SCALE GENOMIC DNA]</scope>
    <source>
        <strain evidence="2 3">GW210010_S58</strain>
    </source>
</reference>
<name>A0ABT6APC4_9BURK</name>
<comment type="pathway">
    <text evidence="1">Cell wall biogenesis; peptidoglycan recycling.</text>
</comment>
<comment type="catalytic activity">
    <reaction evidence="1">
        <text>1,6-anhydro-N-acetyl-beta-muramate + ATP + H2O = N-acetyl-D-muramate 6-phosphate + ADP + H(+)</text>
        <dbReference type="Rhea" id="RHEA:24952"/>
        <dbReference type="ChEBI" id="CHEBI:15377"/>
        <dbReference type="ChEBI" id="CHEBI:15378"/>
        <dbReference type="ChEBI" id="CHEBI:30616"/>
        <dbReference type="ChEBI" id="CHEBI:58690"/>
        <dbReference type="ChEBI" id="CHEBI:58722"/>
        <dbReference type="ChEBI" id="CHEBI:456216"/>
        <dbReference type="EC" id="2.7.1.170"/>
    </reaction>
</comment>
<dbReference type="EC" id="2.7.1.170" evidence="1"/>
<dbReference type="NCBIfam" id="NF007139">
    <property type="entry name" value="PRK09585.1-3"/>
    <property type="match status" value="1"/>
</dbReference>
<comment type="pathway">
    <text evidence="1">Amino-sugar metabolism; 1,6-anhydro-N-acetylmuramate degradation.</text>
</comment>
<comment type="caution">
    <text evidence="2">The sequence shown here is derived from an EMBL/GenBank/DDBJ whole genome shotgun (WGS) entry which is preliminary data.</text>
</comment>
<comment type="function">
    <text evidence="1">Catalyzes the specific phosphorylation of 1,6-anhydro-N-acetylmuramic acid (anhMurNAc) with the simultaneous cleavage of the 1,6-anhydro ring, generating MurNAc-6-P. Is required for the utilization of anhMurNAc either imported from the medium or derived from its own cell wall murein, and thus plays a role in cell wall recycling.</text>
</comment>
<keyword evidence="1 2" id="KW-0808">Transferase</keyword>
<evidence type="ECO:0000313" key="3">
    <source>
        <dbReference type="Proteomes" id="UP001216674"/>
    </source>
</evidence>
<dbReference type="EMBL" id="JARJLM010000272">
    <property type="protein sequence ID" value="MDF3834437.1"/>
    <property type="molecule type" value="Genomic_DNA"/>
</dbReference>
<dbReference type="PANTHER" id="PTHR30605:SF0">
    <property type="entry name" value="ANHYDRO-N-ACETYLMURAMIC ACID KINASE"/>
    <property type="match status" value="1"/>
</dbReference>
<gene>
    <name evidence="1" type="primary">anmK</name>
    <name evidence="2" type="ORF">P3W85_15960</name>
</gene>
<evidence type="ECO:0000313" key="2">
    <source>
        <dbReference type="EMBL" id="MDF3834437.1"/>
    </source>
</evidence>
<feature type="binding site" evidence="1">
    <location>
        <begin position="15"/>
        <end position="22"/>
    </location>
    <ligand>
        <name>ATP</name>
        <dbReference type="ChEBI" id="CHEBI:30616"/>
    </ligand>
</feature>
<dbReference type="RefSeq" id="WP_276265511.1">
    <property type="nucleotide sequence ID" value="NZ_JARJLM010000272.1"/>
</dbReference>